<feature type="transmembrane region" description="Helical" evidence="6">
    <location>
        <begin position="12"/>
        <end position="37"/>
    </location>
</feature>
<dbReference type="InterPro" id="IPR036259">
    <property type="entry name" value="MFS_trans_sf"/>
</dbReference>
<dbReference type="SUPFAM" id="SSF103473">
    <property type="entry name" value="MFS general substrate transporter"/>
    <property type="match status" value="1"/>
</dbReference>
<organism evidence="8 9">
    <name type="scientific">[Bacillus] enclensis</name>
    <dbReference type="NCBI Taxonomy" id="1402860"/>
    <lineage>
        <taxon>Bacteria</taxon>
        <taxon>Bacillati</taxon>
        <taxon>Bacillota</taxon>
        <taxon>Bacilli</taxon>
        <taxon>Bacillales</taxon>
        <taxon>Bacillaceae</taxon>
        <taxon>Rossellomorea</taxon>
    </lineage>
</organism>
<feature type="transmembrane region" description="Helical" evidence="6">
    <location>
        <begin position="299"/>
        <end position="318"/>
    </location>
</feature>
<keyword evidence="5 6" id="KW-0472">Membrane</keyword>
<evidence type="ECO:0000256" key="5">
    <source>
        <dbReference type="ARBA" id="ARBA00023136"/>
    </source>
</evidence>
<evidence type="ECO:0000256" key="4">
    <source>
        <dbReference type="ARBA" id="ARBA00022989"/>
    </source>
</evidence>
<dbReference type="Gene3D" id="1.20.1250.20">
    <property type="entry name" value="MFS general substrate transporter like domains"/>
    <property type="match status" value="1"/>
</dbReference>
<feature type="transmembrane region" description="Helical" evidence="6">
    <location>
        <begin position="138"/>
        <end position="163"/>
    </location>
</feature>
<dbReference type="Proteomes" id="UP000181997">
    <property type="component" value="Unassembled WGS sequence"/>
</dbReference>
<evidence type="ECO:0000256" key="1">
    <source>
        <dbReference type="ARBA" id="ARBA00004651"/>
    </source>
</evidence>
<keyword evidence="2" id="KW-0813">Transport</keyword>
<evidence type="ECO:0000256" key="2">
    <source>
        <dbReference type="ARBA" id="ARBA00022448"/>
    </source>
</evidence>
<comment type="subcellular location">
    <subcellularLocation>
        <location evidence="1">Cell membrane</location>
        <topology evidence="1">Multi-pass membrane protein</topology>
    </subcellularLocation>
</comment>
<name>A0A0V8H8H8_9BACI</name>
<dbReference type="CDD" id="cd17489">
    <property type="entry name" value="MFS_YfcJ_like"/>
    <property type="match status" value="1"/>
</dbReference>
<evidence type="ECO:0000313" key="8">
    <source>
        <dbReference type="EMBL" id="SCC33629.1"/>
    </source>
</evidence>
<dbReference type="GO" id="GO:0005886">
    <property type="term" value="C:plasma membrane"/>
    <property type="evidence" value="ECO:0007669"/>
    <property type="project" value="UniProtKB-SubCell"/>
</dbReference>
<proteinExistence type="predicted"/>
<dbReference type="OrthoDB" id="9814001at2"/>
<feature type="transmembrane region" description="Helical" evidence="6">
    <location>
        <begin position="49"/>
        <end position="67"/>
    </location>
</feature>
<keyword evidence="9" id="KW-1185">Reference proteome</keyword>
<feature type="transmembrane region" description="Helical" evidence="6">
    <location>
        <begin position="103"/>
        <end position="126"/>
    </location>
</feature>
<reference evidence="9" key="1">
    <citation type="submission" date="2016-08" db="EMBL/GenBank/DDBJ databases">
        <authorList>
            <person name="Varghese N."/>
            <person name="Submissions Spin"/>
        </authorList>
    </citation>
    <scope>NUCLEOTIDE SEQUENCE [LARGE SCALE GENOMIC DNA]</scope>
    <source>
        <strain evidence="9">SGD-1123</strain>
    </source>
</reference>
<dbReference type="PROSITE" id="PS50850">
    <property type="entry name" value="MFS"/>
    <property type="match status" value="1"/>
</dbReference>
<dbReference type="Pfam" id="PF07690">
    <property type="entry name" value="MFS_1"/>
    <property type="match status" value="1"/>
</dbReference>
<feature type="transmembrane region" description="Helical" evidence="6">
    <location>
        <begin position="242"/>
        <end position="264"/>
    </location>
</feature>
<evidence type="ECO:0000313" key="9">
    <source>
        <dbReference type="Proteomes" id="UP000181997"/>
    </source>
</evidence>
<dbReference type="AlphaFoldDB" id="A0A0V8H8H8"/>
<dbReference type="PANTHER" id="PTHR23531">
    <property type="entry name" value="QUINOLENE RESISTANCE PROTEIN NORA"/>
    <property type="match status" value="1"/>
</dbReference>
<dbReference type="PANTHER" id="PTHR23531:SF2">
    <property type="entry name" value="PERMEASE"/>
    <property type="match status" value="1"/>
</dbReference>
<dbReference type="InterPro" id="IPR011701">
    <property type="entry name" value="MFS"/>
</dbReference>
<dbReference type="EMBL" id="FMAU01000008">
    <property type="protein sequence ID" value="SCC33629.1"/>
    <property type="molecule type" value="Genomic_DNA"/>
</dbReference>
<feature type="transmembrane region" description="Helical" evidence="6">
    <location>
        <begin position="276"/>
        <end position="293"/>
    </location>
</feature>
<gene>
    <name evidence="8" type="ORF">GA0061094_4078</name>
</gene>
<dbReference type="GO" id="GO:0022857">
    <property type="term" value="F:transmembrane transporter activity"/>
    <property type="evidence" value="ECO:0007669"/>
    <property type="project" value="InterPro"/>
</dbReference>
<accession>A0A0V8H8H8</accession>
<feature type="transmembrane region" description="Helical" evidence="6">
    <location>
        <begin position="169"/>
        <end position="192"/>
    </location>
</feature>
<dbReference type="InterPro" id="IPR020846">
    <property type="entry name" value="MFS_dom"/>
</dbReference>
<protein>
    <submittedName>
        <fullName evidence="8">Predicted arabinose efflux permease, MFS family</fullName>
    </submittedName>
</protein>
<dbReference type="InterPro" id="IPR052714">
    <property type="entry name" value="MFS_Exporter"/>
</dbReference>
<feature type="transmembrane region" description="Helical" evidence="6">
    <location>
        <begin position="79"/>
        <end position="97"/>
    </location>
</feature>
<feature type="domain" description="Major facilitator superfamily (MFS) profile" evidence="7">
    <location>
        <begin position="13"/>
        <end position="387"/>
    </location>
</feature>
<feature type="transmembrane region" description="Helical" evidence="6">
    <location>
        <begin position="364"/>
        <end position="382"/>
    </location>
</feature>
<evidence type="ECO:0000256" key="3">
    <source>
        <dbReference type="ARBA" id="ARBA00022692"/>
    </source>
</evidence>
<sequence length="400" mass="43536">MQKSTHNIWTKPFLMALSNNFFVFLVFYSLLTVLPVYVIDELHVSEAKAGLVTTMFLISAIIVRPFSGKIIDALGKKKTLMISVFFFGASSFFYFVISDFNLLIALRFFHGIWFSIASTVLVAIAADMIPEHRKGEGLGYFAMSMNLAVVAGPFLSLALVQFIPYSSLFLLLASMMVVAFILTFGIQVSSAAPSEPKAARRITAKDLIEVRAMPIAFVGFLTAFAYSGIMSFISVYAKSVGLFESVSLFFVVFAAAMLLSRPYTGRLFDQKGPDSVIYPSLIIFAIGLAVLSITQSTFVLLTAGALIGLGYGALLPSYQTMAIQSAPRERTSHSTATFFIFYDLGIAVGSVVLGMISGGLGFTSLYLLSGAVVVVTLFVYRYHSVLAGKKRRQASEALEL</sequence>
<evidence type="ECO:0000256" key="6">
    <source>
        <dbReference type="SAM" id="Phobius"/>
    </source>
</evidence>
<dbReference type="RefSeq" id="WP_058299862.1">
    <property type="nucleotide sequence ID" value="NZ_FMAU01000008.1"/>
</dbReference>
<feature type="transmembrane region" description="Helical" evidence="6">
    <location>
        <begin position="339"/>
        <end position="358"/>
    </location>
</feature>
<evidence type="ECO:0000259" key="7">
    <source>
        <dbReference type="PROSITE" id="PS50850"/>
    </source>
</evidence>
<keyword evidence="3 6" id="KW-0812">Transmembrane</keyword>
<keyword evidence="4 6" id="KW-1133">Transmembrane helix</keyword>
<feature type="transmembrane region" description="Helical" evidence="6">
    <location>
        <begin position="213"/>
        <end position="236"/>
    </location>
</feature>